<evidence type="ECO:0000313" key="3">
    <source>
        <dbReference type="Proteomes" id="UP000295444"/>
    </source>
</evidence>
<proteinExistence type="predicted"/>
<dbReference type="AlphaFoldDB" id="A0A4R6SCN5"/>
<dbReference type="Proteomes" id="UP000295444">
    <property type="component" value="Unassembled WGS sequence"/>
</dbReference>
<dbReference type="EMBL" id="SNXZ01000003">
    <property type="protein sequence ID" value="TDP97373.1"/>
    <property type="molecule type" value="Genomic_DNA"/>
</dbReference>
<dbReference type="RefSeq" id="WP_133850588.1">
    <property type="nucleotide sequence ID" value="NZ_SNXZ01000003.1"/>
</dbReference>
<accession>A0A4R6SCN5</accession>
<comment type="caution">
    <text evidence="2">The sequence shown here is derived from an EMBL/GenBank/DDBJ whole genome shotgun (WGS) entry which is preliminary data.</text>
</comment>
<evidence type="ECO:0000313" key="2">
    <source>
        <dbReference type="EMBL" id="TDP97373.1"/>
    </source>
</evidence>
<reference evidence="2 3" key="1">
    <citation type="submission" date="2019-03" db="EMBL/GenBank/DDBJ databases">
        <title>Genomic Encyclopedia of Type Strains, Phase IV (KMG-IV): sequencing the most valuable type-strain genomes for metagenomic binning, comparative biology and taxonomic classification.</title>
        <authorList>
            <person name="Goeker M."/>
        </authorList>
    </citation>
    <scope>NUCLEOTIDE SEQUENCE [LARGE SCALE GENOMIC DNA]</scope>
    <source>
        <strain evidence="2 3">DSM 45361</strain>
    </source>
</reference>
<organism evidence="2 3">
    <name type="scientific">Labedaea rhizosphaerae</name>
    <dbReference type="NCBI Taxonomy" id="598644"/>
    <lineage>
        <taxon>Bacteria</taxon>
        <taxon>Bacillati</taxon>
        <taxon>Actinomycetota</taxon>
        <taxon>Actinomycetes</taxon>
        <taxon>Pseudonocardiales</taxon>
        <taxon>Pseudonocardiaceae</taxon>
        <taxon>Labedaea</taxon>
    </lineage>
</organism>
<sequence>MSSQRLRAKPDPSRAALAEARAHGLRQRQRARLGNARGRELTHRCRRCRDVIRLIDCVGHAETCDADEPP</sequence>
<gene>
    <name evidence="2" type="ORF">EV186_103337</name>
</gene>
<name>A0A4R6SCN5_LABRH</name>
<feature type="region of interest" description="Disordered" evidence="1">
    <location>
        <begin position="1"/>
        <end position="34"/>
    </location>
</feature>
<protein>
    <submittedName>
        <fullName evidence="2">Uncharacterized protein</fullName>
    </submittedName>
</protein>
<evidence type="ECO:0000256" key="1">
    <source>
        <dbReference type="SAM" id="MobiDB-lite"/>
    </source>
</evidence>
<keyword evidence="3" id="KW-1185">Reference proteome</keyword>